<dbReference type="EMBL" id="LAZR01029696">
    <property type="protein sequence ID" value="KKL58797.1"/>
    <property type="molecule type" value="Genomic_DNA"/>
</dbReference>
<feature type="non-terminal residue" evidence="2">
    <location>
        <position position="1"/>
    </location>
</feature>
<dbReference type="Pfam" id="PF24043">
    <property type="entry name" value="DUF7352"/>
    <property type="match status" value="1"/>
</dbReference>
<comment type="caution">
    <text evidence="2">The sequence shown here is derived from an EMBL/GenBank/DDBJ whole genome shotgun (WGS) entry which is preliminary data.</text>
</comment>
<sequence length="68" mass="7648">AEILSVQVQQGVPTVWALVDPEGAEVDFAFRMVGTGHPIGYGIAHFTFLGTFQLQRIMDSVWHVWWCT</sequence>
<dbReference type="AlphaFoldDB" id="A0A0F9G6A1"/>
<reference evidence="2" key="1">
    <citation type="journal article" date="2015" name="Nature">
        <title>Complex archaea that bridge the gap between prokaryotes and eukaryotes.</title>
        <authorList>
            <person name="Spang A."/>
            <person name="Saw J.H."/>
            <person name="Jorgensen S.L."/>
            <person name="Zaremba-Niedzwiedzka K."/>
            <person name="Martijn J."/>
            <person name="Lind A.E."/>
            <person name="van Eijk R."/>
            <person name="Schleper C."/>
            <person name="Guy L."/>
            <person name="Ettema T.J."/>
        </authorList>
    </citation>
    <scope>NUCLEOTIDE SEQUENCE</scope>
</reference>
<name>A0A0F9G6A1_9ZZZZ</name>
<dbReference type="InterPro" id="IPR055776">
    <property type="entry name" value="DUF7352"/>
</dbReference>
<protein>
    <recommendedName>
        <fullName evidence="1">DUF7352 domain-containing protein</fullName>
    </recommendedName>
</protein>
<accession>A0A0F9G6A1</accession>
<feature type="domain" description="DUF7352" evidence="1">
    <location>
        <begin position="1"/>
        <end position="65"/>
    </location>
</feature>
<evidence type="ECO:0000313" key="2">
    <source>
        <dbReference type="EMBL" id="KKL58797.1"/>
    </source>
</evidence>
<proteinExistence type="predicted"/>
<organism evidence="2">
    <name type="scientific">marine sediment metagenome</name>
    <dbReference type="NCBI Taxonomy" id="412755"/>
    <lineage>
        <taxon>unclassified sequences</taxon>
        <taxon>metagenomes</taxon>
        <taxon>ecological metagenomes</taxon>
    </lineage>
</organism>
<gene>
    <name evidence="2" type="ORF">LCGC14_2221740</name>
</gene>
<evidence type="ECO:0000259" key="1">
    <source>
        <dbReference type="Pfam" id="PF24043"/>
    </source>
</evidence>